<dbReference type="InterPro" id="IPR036882">
    <property type="entry name" value="Alba-like_dom_sf"/>
</dbReference>
<keyword evidence="2" id="KW-0489">Methyltransferase</keyword>
<evidence type="ECO:0000313" key="7">
    <source>
        <dbReference type="EMBL" id="CAL1128784.1"/>
    </source>
</evidence>
<dbReference type="OrthoDB" id="276151at2759"/>
<dbReference type="GO" id="GO:0008757">
    <property type="term" value="F:S-adenosylmethionine-dependent methyltransferase activity"/>
    <property type="evidence" value="ECO:0007669"/>
    <property type="project" value="InterPro"/>
</dbReference>
<dbReference type="EMBL" id="CAMXCT030000202">
    <property type="protein sequence ID" value="CAL4762721.1"/>
    <property type="molecule type" value="Genomic_DNA"/>
</dbReference>
<dbReference type="Proteomes" id="UP001152797">
    <property type="component" value="Unassembled WGS sequence"/>
</dbReference>
<keyword evidence="5" id="KW-0694">RNA-binding</keyword>
<dbReference type="PROSITE" id="PS51585">
    <property type="entry name" value="SAM_MT_TPMT"/>
    <property type="match status" value="1"/>
</dbReference>
<evidence type="ECO:0000256" key="3">
    <source>
        <dbReference type="ARBA" id="ARBA00022679"/>
    </source>
</evidence>
<reference evidence="6" key="1">
    <citation type="submission" date="2022-10" db="EMBL/GenBank/DDBJ databases">
        <authorList>
            <person name="Chen Y."/>
            <person name="Dougan E. K."/>
            <person name="Chan C."/>
            <person name="Rhodes N."/>
            <person name="Thang M."/>
        </authorList>
    </citation>
    <scope>NUCLEOTIDE SEQUENCE</scope>
</reference>
<evidence type="ECO:0000256" key="2">
    <source>
        <dbReference type="ARBA" id="ARBA00022603"/>
    </source>
</evidence>
<reference evidence="7" key="2">
    <citation type="submission" date="2024-04" db="EMBL/GenBank/DDBJ databases">
        <authorList>
            <person name="Chen Y."/>
            <person name="Shah S."/>
            <person name="Dougan E. K."/>
            <person name="Thang M."/>
            <person name="Chan C."/>
        </authorList>
    </citation>
    <scope>NUCLEOTIDE SEQUENCE [LARGE SCALE GENOMIC DNA]</scope>
</reference>
<keyword evidence="4" id="KW-0949">S-adenosyl-L-methionine</keyword>
<dbReference type="PANTHER" id="PTHR32183">
    <property type="match status" value="1"/>
</dbReference>
<gene>
    <name evidence="6" type="ORF">C1SCF055_LOCUS3740</name>
</gene>
<dbReference type="EMBL" id="CAMXCT010000202">
    <property type="protein sequence ID" value="CAI3975409.1"/>
    <property type="molecule type" value="Genomic_DNA"/>
</dbReference>
<dbReference type="Pfam" id="PF05724">
    <property type="entry name" value="TPMT"/>
    <property type="match status" value="1"/>
</dbReference>
<dbReference type="InterPro" id="IPR007347">
    <property type="entry name" value="SpoVS"/>
</dbReference>
<dbReference type="PANTHER" id="PTHR32183:SF6">
    <property type="entry name" value="CYSTEINE SULFINATE DESULFINASE_CYSTEINE DESULFURASE AND RELATED ENZYMES"/>
    <property type="match status" value="1"/>
</dbReference>
<keyword evidence="8" id="KW-1185">Reference proteome</keyword>
<sequence length="494" mass="53319">MRVAPKRSRQLAKLLCFSAAPVALPSLLFAQSSKMDTSAGASPMWEDMWSKGLKPKEKFDVGEASPTLMEVLELKSLGDCKGKKALVPGCGRAYDAIALAEYGFDSVVAVDISATAVESAKAFLAESKSPAADKIEIICADFFTFDLEPKADVIWDCTFLCALDPSVRSAWAKKTLSNLQPEGTLLTCIFPICDKEGGPPFAMSVPLVRSILEPEGFQAAEIREDAAKHTAGGFAASTALGRDELQVRGVIHGDPLAMELTKYGGFLPRLIALYRGVYRRGPTVRFAATVSLQCAGKTNAGKLAGAISQRIRSDNLVQIEMIGPEAVYTAIKSVIIAGEYAKQDIEDKVLAVRQELVQLKDRVAPSGRTTDSTAPSWLEFGLRMHVAAVEPFKEIDHETTYISGDTNPGVAAGLLCRLVETKGMAPVACMGTAATSKALKAFIITEDYLGRNNNLGDNVLAFQVRKDWFKENGEDRTRLVFFCGLVPRTVYAAT</sequence>
<protein>
    <recommendedName>
        <fullName evidence="9">Thiol methyltransferase 2</fullName>
    </recommendedName>
</protein>
<dbReference type="GO" id="GO:0003723">
    <property type="term" value="F:RNA binding"/>
    <property type="evidence" value="ECO:0007669"/>
    <property type="project" value="UniProtKB-KW"/>
</dbReference>
<name>A0A9P1FFS9_9DINO</name>
<accession>A0A9P1FFS9</accession>
<dbReference type="Gene3D" id="3.30.110.20">
    <property type="entry name" value="Alba-like domain"/>
    <property type="match status" value="2"/>
</dbReference>
<evidence type="ECO:0000313" key="8">
    <source>
        <dbReference type="Proteomes" id="UP001152797"/>
    </source>
</evidence>
<organism evidence="6">
    <name type="scientific">Cladocopium goreaui</name>
    <dbReference type="NCBI Taxonomy" id="2562237"/>
    <lineage>
        <taxon>Eukaryota</taxon>
        <taxon>Sar</taxon>
        <taxon>Alveolata</taxon>
        <taxon>Dinophyceae</taxon>
        <taxon>Suessiales</taxon>
        <taxon>Symbiodiniaceae</taxon>
        <taxon>Cladocopium</taxon>
    </lineage>
</organism>
<dbReference type="SUPFAM" id="SSF53335">
    <property type="entry name" value="S-adenosyl-L-methionine-dependent methyltransferases"/>
    <property type="match status" value="1"/>
</dbReference>
<keyword evidence="1" id="KW-0597">Phosphoprotein</keyword>
<dbReference type="GO" id="GO:0032259">
    <property type="term" value="P:methylation"/>
    <property type="evidence" value="ECO:0007669"/>
    <property type="project" value="UniProtKB-KW"/>
</dbReference>
<evidence type="ECO:0008006" key="9">
    <source>
        <dbReference type="Google" id="ProtNLM"/>
    </source>
</evidence>
<comment type="caution">
    <text evidence="6">The sequence shown here is derived from an EMBL/GenBank/DDBJ whole genome shotgun (WGS) entry which is preliminary data.</text>
</comment>
<proteinExistence type="predicted"/>
<dbReference type="InterPro" id="IPR029063">
    <property type="entry name" value="SAM-dependent_MTases_sf"/>
</dbReference>
<dbReference type="EMBL" id="CAMXCT020000202">
    <property type="protein sequence ID" value="CAL1128784.1"/>
    <property type="molecule type" value="Genomic_DNA"/>
</dbReference>
<dbReference type="CDD" id="cd02440">
    <property type="entry name" value="AdoMet_MTases"/>
    <property type="match status" value="1"/>
</dbReference>
<evidence type="ECO:0000256" key="1">
    <source>
        <dbReference type="ARBA" id="ARBA00022553"/>
    </source>
</evidence>
<dbReference type="InterPro" id="IPR008854">
    <property type="entry name" value="TPMT"/>
</dbReference>
<dbReference type="Gene3D" id="3.40.50.150">
    <property type="entry name" value="Vaccinia Virus protein VP39"/>
    <property type="match status" value="1"/>
</dbReference>
<keyword evidence="3" id="KW-0808">Transferase</keyword>
<dbReference type="AlphaFoldDB" id="A0A9P1FFS9"/>
<evidence type="ECO:0000313" key="6">
    <source>
        <dbReference type="EMBL" id="CAI3975409.1"/>
    </source>
</evidence>
<evidence type="ECO:0000256" key="4">
    <source>
        <dbReference type="ARBA" id="ARBA00022691"/>
    </source>
</evidence>
<dbReference type="Pfam" id="PF04232">
    <property type="entry name" value="SpoVS"/>
    <property type="match status" value="2"/>
</dbReference>
<evidence type="ECO:0000256" key="5">
    <source>
        <dbReference type="ARBA" id="ARBA00022884"/>
    </source>
</evidence>